<sequence>MSQEIVIGDKVSVRKAKDVPLSFKGTVEKLYANAAMLTIDSFSPDDASLVEDMKNKTVVNYKHIKKGGKAVIPPAPEEKRPGARH</sequence>
<organism evidence="1 2">
    <name type="scientific">Lacticaseibacillus paracasei NRIC 0644</name>
    <dbReference type="NCBI Taxonomy" id="1435038"/>
    <lineage>
        <taxon>Bacteria</taxon>
        <taxon>Bacillati</taxon>
        <taxon>Bacillota</taxon>
        <taxon>Bacilli</taxon>
        <taxon>Lactobacillales</taxon>
        <taxon>Lactobacillaceae</taxon>
        <taxon>Lacticaseibacillus</taxon>
    </lineage>
</organism>
<gene>
    <name evidence="1" type="ORF">LC0644_0147</name>
</gene>
<dbReference type="AlphaFoldDB" id="A0A0C9QA45"/>
<dbReference type="EMBL" id="BAYM01000009">
    <property type="protein sequence ID" value="GAN35558.1"/>
    <property type="molecule type" value="Genomic_DNA"/>
</dbReference>
<proteinExistence type="predicted"/>
<evidence type="ECO:0008006" key="3">
    <source>
        <dbReference type="Google" id="ProtNLM"/>
    </source>
</evidence>
<reference evidence="2" key="1">
    <citation type="submission" date="2014-05" db="EMBL/GenBank/DDBJ databases">
        <title>Whole genome sequencing of Lactobacillus casei NRIC0644.</title>
        <authorList>
            <person name="Atarashi H."/>
            <person name="Yoshida Y."/>
            <person name="Fujimura S."/>
            <person name="Tanaka N."/>
            <person name="Shiwa Y."/>
            <person name="Yoshikawa H."/>
            <person name="Okada S."/>
            <person name="Nakagawa J."/>
        </authorList>
    </citation>
    <scope>NUCLEOTIDE SEQUENCE [LARGE SCALE GENOMIC DNA]</scope>
    <source>
        <strain evidence="2">NRIC0644</strain>
    </source>
</reference>
<dbReference type="GeneID" id="57090953"/>
<evidence type="ECO:0000313" key="1">
    <source>
        <dbReference type="EMBL" id="GAN35558.1"/>
    </source>
</evidence>
<dbReference type="Proteomes" id="UP000032552">
    <property type="component" value="Unassembled WGS sequence"/>
</dbReference>
<name>A0A0C9QA45_LACPA</name>
<accession>A0A0C9QA45</accession>
<dbReference type="RefSeq" id="WP_003567286.1">
    <property type="nucleotide sequence ID" value="NZ_BAYM01000009.1"/>
</dbReference>
<evidence type="ECO:0000313" key="2">
    <source>
        <dbReference type="Proteomes" id="UP000032552"/>
    </source>
</evidence>
<protein>
    <recommendedName>
        <fullName evidence="3">DUF2187 domain-containing protein</fullName>
    </recommendedName>
</protein>
<comment type="caution">
    <text evidence="1">The sequence shown here is derived from an EMBL/GenBank/DDBJ whole genome shotgun (WGS) entry which is preliminary data.</text>
</comment>